<comment type="caution">
    <text evidence="1">Lacks conserved residue(s) required for the propagation of feature annotation.</text>
</comment>
<dbReference type="InterPro" id="IPR006026">
    <property type="entry name" value="Peptidase_Metallo"/>
</dbReference>
<dbReference type="Pfam" id="PF01400">
    <property type="entry name" value="Astacin"/>
    <property type="match status" value="1"/>
</dbReference>
<dbReference type="PRINTS" id="PR00480">
    <property type="entry name" value="ASTACIN"/>
</dbReference>
<keyword evidence="5" id="KW-1185">Reference proteome</keyword>
<dbReference type="InterPro" id="IPR024079">
    <property type="entry name" value="MetalloPept_cat_dom_sf"/>
</dbReference>
<dbReference type="AlphaFoldDB" id="A0A512SZ37"/>
<comment type="caution">
    <text evidence="4">The sequence shown here is derived from an EMBL/GenBank/DDBJ whole genome shotgun (WGS) entry which is preliminary data.</text>
</comment>
<feature type="domain" description="Peptidase M12A" evidence="3">
    <location>
        <begin position="103"/>
        <end position="297"/>
    </location>
</feature>
<dbReference type="InterPro" id="IPR001506">
    <property type="entry name" value="Peptidase_M12A"/>
</dbReference>
<evidence type="ECO:0000313" key="5">
    <source>
        <dbReference type="Proteomes" id="UP000321793"/>
    </source>
</evidence>
<keyword evidence="1" id="KW-0645">Protease</keyword>
<feature type="binding site" evidence="1">
    <location>
        <position position="206"/>
    </location>
    <ligand>
        <name>Zn(2+)</name>
        <dbReference type="ChEBI" id="CHEBI:29105"/>
        <note>catalytic</note>
    </ligand>
</feature>
<dbReference type="CDD" id="cd04280">
    <property type="entry name" value="ZnMc_astacin_like"/>
    <property type="match status" value="1"/>
</dbReference>
<dbReference type="EMBL" id="BKBA01000004">
    <property type="protein sequence ID" value="GEQ13219.1"/>
    <property type="molecule type" value="Genomic_DNA"/>
</dbReference>
<keyword evidence="1" id="KW-0862">Zinc</keyword>
<dbReference type="GO" id="GO:0008270">
    <property type="term" value="F:zinc ion binding"/>
    <property type="evidence" value="ECO:0007669"/>
    <property type="project" value="UniProtKB-UniRule"/>
</dbReference>
<organism evidence="4 5">
    <name type="scientific">Knoellia locipacati</name>
    <dbReference type="NCBI Taxonomy" id="882824"/>
    <lineage>
        <taxon>Bacteria</taxon>
        <taxon>Bacillati</taxon>
        <taxon>Actinomycetota</taxon>
        <taxon>Actinomycetes</taxon>
        <taxon>Micrococcales</taxon>
        <taxon>Intrasporangiaceae</taxon>
        <taxon>Knoellia</taxon>
    </lineage>
</organism>
<gene>
    <name evidence="4" type="ORF">KLO01_12660</name>
</gene>
<evidence type="ECO:0000259" key="3">
    <source>
        <dbReference type="PROSITE" id="PS51864"/>
    </source>
</evidence>
<dbReference type="SMART" id="SM00235">
    <property type="entry name" value="ZnMc"/>
    <property type="match status" value="1"/>
</dbReference>
<dbReference type="GO" id="GO:0004222">
    <property type="term" value="F:metalloendopeptidase activity"/>
    <property type="evidence" value="ECO:0007669"/>
    <property type="project" value="UniProtKB-UniRule"/>
</dbReference>
<evidence type="ECO:0000313" key="4">
    <source>
        <dbReference type="EMBL" id="GEQ13219.1"/>
    </source>
</evidence>
<feature type="compositionally biased region" description="Low complexity" evidence="2">
    <location>
        <begin position="24"/>
        <end position="38"/>
    </location>
</feature>
<evidence type="ECO:0000256" key="1">
    <source>
        <dbReference type="PROSITE-ProRule" id="PRU01211"/>
    </source>
</evidence>
<feature type="region of interest" description="Disordered" evidence="2">
    <location>
        <begin position="317"/>
        <end position="356"/>
    </location>
</feature>
<dbReference type="Proteomes" id="UP000321793">
    <property type="component" value="Unassembled WGS sequence"/>
</dbReference>
<protein>
    <recommendedName>
        <fullName evidence="3">Peptidase M12A domain-containing protein</fullName>
    </recommendedName>
</protein>
<dbReference type="PROSITE" id="PS51864">
    <property type="entry name" value="ASTACIN"/>
    <property type="match status" value="1"/>
</dbReference>
<keyword evidence="1" id="KW-0482">Metalloprotease</keyword>
<feature type="binding site" evidence="1">
    <location>
        <position position="196"/>
    </location>
    <ligand>
        <name>Zn(2+)</name>
        <dbReference type="ChEBI" id="CHEBI:29105"/>
        <note>catalytic</note>
    </ligand>
</feature>
<comment type="cofactor">
    <cofactor evidence="1">
        <name>Zn(2+)</name>
        <dbReference type="ChEBI" id="CHEBI:29105"/>
    </cofactor>
    <text evidence="1">Binds 1 zinc ion per subunit.</text>
</comment>
<dbReference type="RefSeq" id="WP_222611937.1">
    <property type="nucleotide sequence ID" value="NZ_BAABDN010000001.1"/>
</dbReference>
<dbReference type="InterPro" id="IPR034035">
    <property type="entry name" value="Astacin-like_dom"/>
</dbReference>
<evidence type="ECO:0000256" key="2">
    <source>
        <dbReference type="SAM" id="MobiDB-lite"/>
    </source>
</evidence>
<reference evidence="4 5" key="1">
    <citation type="submission" date="2019-07" db="EMBL/GenBank/DDBJ databases">
        <title>Whole genome shotgun sequence of Knoellia locipacati NBRC 109775.</title>
        <authorList>
            <person name="Hosoyama A."/>
            <person name="Uohara A."/>
            <person name="Ohji S."/>
            <person name="Ichikawa N."/>
        </authorList>
    </citation>
    <scope>NUCLEOTIDE SEQUENCE [LARGE SCALE GENOMIC DNA]</scope>
    <source>
        <strain evidence="4 5">NBRC 109775</strain>
    </source>
</reference>
<dbReference type="SUPFAM" id="SSF55486">
    <property type="entry name" value="Metalloproteases ('zincins'), catalytic domain"/>
    <property type="match status" value="1"/>
</dbReference>
<dbReference type="Gene3D" id="3.40.390.10">
    <property type="entry name" value="Collagenase (Catalytic Domain)"/>
    <property type="match status" value="1"/>
</dbReference>
<proteinExistence type="predicted"/>
<accession>A0A512SZ37</accession>
<name>A0A512SZ37_9MICO</name>
<feature type="compositionally biased region" description="Basic residues" evidence="2">
    <location>
        <begin position="7"/>
        <end position="23"/>
    </location>
</feature>
<keyword evidence="1" id="KW-0378">Hydrolase</keyword>
<dbReference type="PANTHER" id="PTHR10127">
    <property type="entry name" value="DISCOIDIN, CUB, EGF, LAMININ , AND ZINC METALLOPROTEASE DOMAIN CONTAINING"/>
    <property type="match status" value="1"/>
</dbReference>
<feature type="region of interest" description="Disordered" evidence="2">
    <location>
        <begin position="1"/>
        <end position="45"/>
    </location>
</feature>
<feature type="active site" evidence="1">
    <location>
        <position position="197"/>
    </location>
</feature>
<dbReference type="GO" id="GO:0006508">
    <property type="term" value="P:proteolysis"/>
    <property type="evidence" value="ECO:0007669"/>
    <property type="project" value="UniProtKB-KW"/>
</dbReference>
<sequence>MSETPRRGAKKGSARKSTAKKSASRSSASSSAGSSGSGDNPELMSSPEVGTAIIAGLTFGPKAVQYSVVDGRAMFEGDIDLGSVEEVTAATEAMRGEGLEQGVVLPGSQFRWPGGQVPYEIDPAMPDQQRVHDAIAHWEQNTVIRFVLRTAANAAGFPNFVHFMHGTGCSSQVGMRGTGRQDISMGTGCDAGRGIHEIGHAVGLWHEQSREDRDQFVTIHWQNIQAGREHNFNQHIVDGDDVGAYDYGSIMHYERTAFSSNGQDTITPTSPPTAQIGQRVALSQGDLDAVASMYGAPGGLKPKKNLDDGGGVGKFKKFRDDGGGGKTPFTDPPQSLKKLRDDVPKQPWTDPIKKFRDDVPGGGIKKVVDDLPIDPGPRFPRPPIFRGLSPFLLSTGHHADVGAAAQGGMGADAEAVLAEAFGAATAAVDEARRNVVALQTALTSATSELARAQEGYDAVVAAMQSLG</sequence>
<keyword evidence="1" id="KW-0479">Metal-binding</keyword>
<feature type="binding site" evidence="1">
    <location>
        <position position="200"/>
    </location>
    <ligand>
        <name>Zn(2+)</name>
        <dbReference type="ChEBI" id="CHEBI:29105"/>
        <note>catalytic</note>
    </ligand>
</feature>
<dbReference type="PANTHER" id="PTHR10127:SF850">
    <property type="entry name" value="METALLOENDOPEPTIDASE"/>
    <property type="match status" value="1"/>
</dbReference>